<evidence type="ECO:0000256" key="1">
    <source>
        <dbReference type="SAM" id="MobiDB-lite"/>
    </source>
</evidence>
<dbReference type="Gene3D" id="3.30.710.10">
    <property type="entry name" value="Potassium Channel Kv1.1, Chain A"/>
    <property type="match status" value="1"/>
</dbReference>
<gene>
    <name evidence="3" type="ORF">V5O48_014044</name>
</gene>
<evidence type="ECO:0000313" key="3">
    <source>
        <dbReference type="EMBL" id="KAL0567948.1"/>
    </source>
</evidence>
<proteinExistence type="predicted"/>
<sequence>MVAHALKPDMKLPDSVEKHLKYQFEDANVSFIVEDRIRFDVHRFLLQRDSEFFKRVLSSRPNSPDGTYSVPGLDIHQFESLLDFFYEGMYCISPISTPIESWINLLSVSTIFAFPRARQHAIDAIDLCQSSDGSNTVGPARMIHLVNLYGVEKWLGPAYLALAERDEIVSADEAGMIGMTGLLVIMTARETRFKETIRRISLDKCSGESEDPQILGSDWSVDDTGVTGEATEETTLVETSIRSALQTISLTSSTSPPQDVSSALESRNHTVGSATLLAISPSASLIRSPPVADWHPCSVEGKAREALVSEEDDAGVPSKSDEGPGALSDCQSESSEWQGDEKVDAGAEGDTALGANTAGDSQGGESQQVMDSEGRNCDNQLLHCIKLCKEFVIEMKGPSFSKLKFKSPPRNRRKRIERLRAIEDQLRSSMDNLTLEVIDFYLEGKTKDLVEELRSTRLELLPLIETGKKKLRMCD</sequence>
<dbReference type="CDD" id="cd18186">
    <property type="entry name" value="BTB_POZ_ZBTB_KLHL-like"/>
    <property type="match status" value="1"/>
</dbReference>
<dbReference type="Proteomes" id="UP001465976">
    <property type="component" value="Unassembled WGS sequence"/>
</dbReference>
<name>A0ABR3EYE7_9AGAR</name>
<reference evidence="3 4" key="1">
    <citation type="submission" date="2024-02" db="EMBL/GenBank/DDBJ databases">
        <title>A draft genome for the cacao thread blight pathogen Marasmius crinis-equi.</title>
        <authorList>
            <person name="Cohen S.P."/>
            <person name="Baruah I.K."/>
            <person name="Amoako-Attah I."/>
            <person name="Bukari Y."/>
            <person name="Meinhardt L.W."/>
            <person name="Bailey B.A."/>
        </authorList>
    </citation>
    <scope>NUCLEOTIDE SEQUENCE [LARGE SCALE GENOMIC DNA]</scope>
    <source>
        <strain evidence="3 4">GH-76</strain>
    </source>
</reference>
<dbReference type="EMBL" id="JBAHYK010001456">
    <property type="protein sequence ID" value="KAL0567948.1"/>
    <property type="molecule type" value="Genomic_DNA"/>
</dbReference>
<protein>
    <recommendedName>
        <fullName evidence="2">BTB domain-containing protein</fullName>
    </recommendedName>
</protein>
<feature type="domain" description="BTB" evidence="2">
    <location>
        <begin position="27"/>
        <end position="94"/>
    </location>
</feature>
<dbReference type="PROSITE" id="PS50097">
    <property type="entry name" value="BTB"/>
    <property type="match status" value="1"/>
</dbReference>
<feature type="compositionally biased region" description="Polar residues" evidence="1">
    <location>
        <begin position="358"/>
        <end position="370"/>
    </location>
</feature>
<dbReference type="InterPro" id="IPR000210">
    <property type="entry name" value="BTB/POZ_dom"/>
</dbReference>
<accession>A0ABR3EYE7</accession>
<feature type="region of interest" description="Disordered" evidence="1">
    <location>
        <begin position="306"/>
        <end position="372"/>
    </location>
</feature>
<organism evidence="3 4">
    <name type="scientific">Marasmius crinis-equi</name>
    <dbReference type="NCBI Taxonomy" id="585013"/>
    <lineage>
        <taxon>Eukaryota</taxon>
        <taxon>Fungi</taxon>
        <taxon>Dikarya</taxon>
        <taxon>Basidiomycota</taxon>
        <taxon>Agaricomycotina</taxon>
        <taxon>Agaricomycetes</taxon>
        <taxon>Agaricomycetidae</taxon>
        <taxon>Agaricales</taxon>
        <taxon>Marasmiineae</taxon>
        <taxon>Marasmiaceae</taxon>
        <taxon>Marasmius</taxon>
    </lineage>
</organism>
<comment type="caution">
    <text evidence="3">The sequence shown here is derived from an EMBL/GenBank/DDBJ whole genome shotgun (WGS) entry which is preliminary data.</text>
</comment>
<evidence type="ECO:0000259" key="2">
    <source>
        <dbReference type="PROSITE" id="PS50097"/>
    </source>
</evidence>
<keyword evidence="4" id="KW-1185">Reference proteome</keyword>
<dbReference type="SUPFAM" id="SSF54695">
    <property type="entry name" value="POZ domain"/>
    <property type="match status" value="1"/>
</dbReference>
<dbReference type="InterPro" id="IPR011333">
    <property type="entry name" value="SKP1/BTB/POZ_sf"/>
</dbReference>
<dbReference type="Pfam" id="PF00651">
    <property type="entry name" value="BTB"/>
    <property type="match status" value="1"/>
</dbReference>
<evidence type="ECO:0000313" key="4">
    <source>
        <dbReference type="Proteomes" id="UP001465976"/>
    </source>
</evidence>